<dbReference type="AlphaFoldDB" id="A0A2I0TWW0"/>
<evidence type="ECO:0000313" key="2">
    <source>
        <dbReference type="EMBL" id="PKU38287.1"/>
    </source>
</evidence>
<evidence type="ECO:0000256" key="1">
    <source>
        <dbReference type="SAM" id="MobiDB-lite"/>
    </source>
</evidence>
<reference evidence="3" key="2">
    <citation type="submission" date="2017-12" db="EMBL/GenBank/DDBJ databases">
        <title>Genome sequence of the Bar-tailed Godwit (Limosa lapponica baueri).</title>
        <authorList>
            <person name="Lima N.C.B."/>
            <person name="Parody-Merino A.M."/>
            <person name="Battley P.F."/>
            <person name="Fidler A.E."/>
            <person name="Prosdocimi F."/>
        </authorList>
    </citation>
    <scope>NUCLEOTIDE SEQUENCE [LARGE SCALE GENOMIC DNA]</scope>
</reference>
<sequence length="92" mass="9890">MGLSQSPSCTPFSTTESTALPSTSSMGFSPWWGLEKALEKTRNLPAVNAAPTPAVTDPVSHRVVSRTQIAIEILAEDNGLNSLDAECFQRRN</sequence>
<dbReference type="EMBL" id="KZ506794">
    <property type="protein sequence ID" value="PKU38287.1"/>
    <property type="molecule type" value="Genomic_DNA"/>
</dbReference>
<gene>
    <name evidence="2" type="ORF">llap_11413</name>
</gene>
<dbReference type="Proteomes" id="UP000233556">
    <property type="component" value="Unassembled WGS sequence"/>
</dbReference>
<keyword evidence="3" id="KW-1185">Reference proteome</keyword>
<organism evidence="2 3">
    <name type="scientific">Limosa lapponica baueri</name>
    <dbReference type="NCBI Taxonomy" id="1758121"/>
    <lineage>
        <taxon>Eukaryota</taxon>
        <taxon>Metazoa</taxon>
        <taxon>Chordata</taxon>
        <taxon>Craniata</taxon>
        <taxon>Vertebrata</taxon>
        <taxon>Euteleostomi</taxon>
        <taxon>Archelosauria</taxon>
        <taxon>Archosauria</taxon>
        <taxon>Dinosauria</taxon>
        <taxon>Saurischia</taxon>
        <taxon>Theropoda</taxon>
        <taxon>Coelurosauria</taxon>
        <taxon>Aves</taxon>
        <taxon>Neognathae</taxon>
        <taxon>Neoaves</taxon>
        <taxon>Charadriiformes</taxon>
        <taxon>Scolopacidae</taxon>
        <taxon>Limosa</taxon>
    </lineage>
</organism>
<reference evidence="3" key="1">
    <citation type="submission" date="2017-11" db="EMBL/GenBank/DDBJ databases">
        <authorList>
            <person name="Lima N.C."/>
            <person name="Parody-Merino A.M."/>
            <person name="Battley P.F."/>
            <person name="Fidler A.E."/>
            <person name="Prosdocimi F."/>
        </authorList>
    </citation>
    <scope>NUCLEOTIDE SEQUENCE [LARGE SCALE GENOMIC DNA]</scope>
</reference>
<accession>A0A2I0TWW0</accession>
<protein>
    <submittedName>
        <fullName evidence="2">Uncharacterized protein</fullName>
    </submittedName>
</protein>
<feature type="region of interest" description="Disordered" evidence="1">
    <location>
        <begin position="1"/>
        <end position="25"/>
    </location>
</feature>
<name>A0A2I0TWW0_LIMLA</name>
<evidence type="ECO:0000313" key="3">
    <source>
        <dbReference type="Proteomes" id="UP000233556"/>
    </source>
</evidence>
<proteinExistence type="predicted"/>